<dbReference type="OrthoDB" id="463899at2759"/>
<reference evidence="1" key="1">
    <citation type="submission" date="2021-02" db="EMBL/GenBank/DDBJ databases">
        <authorList>
            <person name="Dougan E. K."/>
            <person name="Rhodes N."/>
            <person name="Thang M."/>
            <person name="Chan C."/>
        </authorList>
    </citation>
    <scope>NUCLEOTIDE SEQUENCE</scope>
</reference>
<comment type="caution">
    <text evidence="1">The sequence shown here is derived from an EMBL/GenBank/DDBJ whole genome shotgun (WGS) entry which is preliminary data.</text>
</comment>
<feature type="non-terminal residue" evidence="1">
    <location>
        <position position="82"/>
    </location>
</feature>
<sequence>DQGLGLSEPMNWEHASKLNRTGSFKALGSDDGHMGLWHGETGKFVTLTGSTVSAASCEESGACGTQLLAEQDEVSCDFESDW</sequence>
<gene>
    <name evidence="1" type="ORF">SPIL2461_LOCUS2200</name>
</gene>
<protein>
    <submittedName>
        <fullName evidence="1">Uncharacterized protein</fullName>
    </submittedName>
</protein>
<keyword evidence="2" id="KW-1185">Reference proteome</keyword>
<dbReference type="AlphaFoldDB" id="A0A812JMF6"/>
<feature type="non-terminal residue" evidence="1">
    <location>
        <position position="1"/>
    </location>
</feature>
<accession>A0A812JMF6</accession>
<dbReference type="Proteomes" id="UP000649617">
    <property type="component" value="Unassembled WGS sequence"/>
</dbReference>
<evidence type="ECO:0000313" key="1">
    <source>
        <dbReference type="EMBL" id="CAE7209372.1"/>
    </source>
</evidence>
<dbReference type="EMBL" id="CAJNIZ010002328">
    <property type="protein sequence ID" value="CAE7209372.1"/>
    <property type="molecule type" value="Genomic_DNA"/>
</dbReference>
<proteinExistence type="predicted"/>
<evidence type="ECO:0000313" key="2">
    <source>
        <dbReference type="Proteomes" id="UP000649617"/>
    </source>
</evidence>
<name>A0A812JMF6_SYMPI</name>
<organism evidence="1 2">
    <name type="scientific">Symbiodinium pilosum</name>
    <name type="common">Dinoflagellate</name>
    <dbReference type="NCBI Taxonomy" id="2952"/>
    <lineage>
        <taxon>Eukaryota</taxon>
        <taxon>Sar</taxon>
        <taxon>Alveolata</taxon>
        <taxon>Dinophyceae</taxon>
        <taxon>Suessiales</taxon>
        <taxon>Symbiodiniaceae</taxon>
        <taxon>Symbiodinium</taxon>
    </lineage>
</organism>